<evidence type="ECO:0000313" key="9">
    <source>
        <dbReference type="Proteomes" id="UP000220836"/>
    </source>
</evidence>
<feature type="transmembrane region" description="Helical" evidence="6">
    <location>
        <begin position="247"/>
        <end position="267"/>
    </location>
</feature>
<dbReference type="Proteomes" id="UP000220836">
    <property type="component" value="Unassembled WGS sequence"/>
</dbReference>
<keyword evidence="3 6" id="KW-0812">Transmembrane</keyword>
<feature type="transmembrane region" description="Helical" evidence="6">
    <location>
        <begin position="71"/>
        <end position="90"/>
    </location>
</feature>
<comment type="similarity">
    <text evidence="2">Belongs to the drug/metabolite transporter (DMT) superfamily. 10 TMS drug/metabolite exporter (DME) (TC 2.A.7.3) family.</text>
</comment>
<evidence type="ECO:0000256" key="5">
    <source>
        <dbReference type="ARBA" id="ARBA00023136"/>
    </source>
</evidence>
<feature type="transmembrane region" description="Helical" evidence="6">
    <location>
        <begin position="220"/>
        <end position="240"/>
    </location>
</feature>
<dbReference type="SUPFAM" id="SSF103481">
    <property type="entry name" value="Multidrug resistance efflux transporter EmrE"/>
    <property type="match status" value="2"/>
</dbReference>
<gene>
    <name evidence="8" type="ORF">PEV8663_04294</name>
</gene>
<feature type="transmembrane region" description="Helical" evidence="6">
    <location>
        <begin position="39"/>
        <end position="59"/>
    </location>
</feature>
<evidence type="ECO:0000256" key="3">
    <source>
        <dbReference type="ARBA" id="ARBA00022692"/>
    </source>
</evidence>
<feature type="transmembrane region" description="Helical" evidence="6">
    <location>
        <begin position="124"/>
        <end position="142"/>
    </location>
</feature>
<sequence length="293" mass="31503">MRLEAVRSSTKQAVLAIVFAVFALSLGDALIKASAQSLPLWQMLVMRSALVIPLLWWLARRNNAQTLRISGWVILRSGCLAVMWICYYISLPLMPLSVAAATYYTAPLIIVALASLVARTWPKVPVLLAISVGFLGVVLVIQPDVTDFQVAAFLPLFSAWLYACAMVMTAAKCRKDDPFVLAMMLNIALVLAGLAIGWFAGRDGALVSSVWQPVDFPVAATVFALAMIMFIGSLGAAIAYQKGPPATVAAFDYSYLVFSIIWGAVFFDEFPGAVALIGIFLIVGAGLVAFSQD</sequence>
<evidence type="ECO:0000256" key="4">
    <source>
        <dbReference type="ARBA" id="ARBA00022989"/>
    </source>
</evidence>
<dbReference type="RefSeq" id="WP_097806713.1">
    <property type="nucleotide sequence ID" value="NZ_FXYH01000022.1"/>
</dbReference>
<feature type="transmembrane region" description="Helical" evidence="6">
    <location>
        <begin position="273"/>
        <end position="290"/>
    </location>
</feature>
<dbReference type="GO" id="GO:0016020">
    <property type="term" value="C:membrane"/>
    <property type="evidence" value="ECO:0007669"/>
    <property type="project" value="UniProtKB-SubCell"/>
</dbReference>
<name>A0A238L4E2_9RHOB</name>
<accession>A0A238L4E2</accession>
<feature type="transmembrane region" description="Helical" evidence="6">
    <location>
        <begin position="148"/>
        <end position="167"/>
    </location>
</feature>
<keyword evidence="5 6" id="KW-0472">Membrane</keyword>
<keyword evidence="4 6" id="KW-1133">Transmembrane helix</keyword>
<dbReference type="PANTHER" id="PTHR22911">
    <property type="entry name" value="ACYL-MALONYL CONDENSING ENZYME-RELATED"/>
    <property type="match status" value="1"/>
</dbReference>
<organism evidence="8 9">
    <name type="scientific">Pelagimonas varians</name>
    <dbReference type="NCBI Taxonomy" id="696760"/>
    <lineage>
        <taxon>Bacteria</taxon>
        <taxon>Pseudomonadati</taxon>
        <taxon>Pseudomonadota</taxon>
        <taxon>Alphaproteobacteria</taxon>
        <taxon>Rhodobacterales</taxon>
        <taxon>Roseobacteraceae</taxon>
        <taxon>Pelagimonas</taxon>
    </lineage>
</organism>
<feature type="transmembrane region" description="Helical" evidence="6">
    <location>
        <begin position="96"/>
        <end position="117"/>
    </location>
</feature>
<dbReference type="InterPro" id="IPR037185">
    <property type="entry name" value="EmrE-like"/>
</dbReference>
<evidence type="ECO:0000256" key="2">
    <source>
        <dbReference type="ARBA" id="ARBA00009853"/>
    </source>
</evidence>
<keyword evidence="9" id="KW-1185">Reference proteome</keyword>
<reference evidence="8 9" key="1">
    <citation type="submission" date="2017-05" db="EMBL/GenBank/DDBJ databases">
        <authorList>
            <person name="Song R."/>
            <person name="Chenine A.L."/>
            <person name="Ruprecht R.M."/>
        </authorList>
    </citation>
    <scope>NUCLEOTIDE SEQUENCE [LARGE SCALE GENOMIC DNA]</scope>
    <source>
        <strain evidence="8 9">CECT 8663</strain>
    </source>
</reference>
<comment type="subcellular location">
    <subcellularLocation>
        <location evidence="1">Membrane</location>
        <topology evidence="1">Multi-pass membrane protein</topology>
    </subcellularLocation>
</comment>
<protein>
    <submittedName>
        <fullName evidence="8">EamA-like transporter family protein</fullName>
    </submittedName>
</protein>
<evidence type="ECO:0000313" key="8">
    <source>
        <dbReference type="EMBL" id="SMX49691.1"/>
    </source>
</evidence>
<evidence type="ECO:0000256" key="6">
    <source>
        <dbReference type="SAM" id="Phobius"/>
    </source>
</evidence>
<evidence type="ECO:0000259" key="7">
    <source>
        <dbReference type="Pfam" id="PF00892"/>
    </source>
</evidence>
<dbReference type="Pfam" id="PF00892">
    <property type="entry name" value="EamA"/>
    <property type="match status" value="1"/>
</dbReference>
<feature type="transmembrane region" description="Helical" evidence="6">
    <location>
        <begin position="179"/>
        <end position="200"/>
    </location>
</feature>
<proteinExistence type="inferred from homology"/>
<dbReference type="InterPro" id="IPR000620">
    <property type="entry name" value="EamA_dom"/>
</dbReference>
<dbReference type="OrthoDB" id="148351at2"/>
<feature type="domain" description="EamA" evidence="7">
    <location>
        <begin position="13"/>
        <end position="141"/>
    </location>
</feature>
<dbReference type="AlphaFoldDB" id="A0A238L4E2"/>
<evidence type="ECO:0000256" key="1">
    <source>
        <dbReference type="ARBA" id="ARBA00004141"/>
    </source>
</evidence>
<dbReference type="PANTHER" id="PTHR22911:SF6">
    <property type="entry name" value="SOLUTE CARRIER FAMILY 35 MEMBER G1"/>
    <property type="match status" value="1"/>
</dbReference>
<dbReference type="EMBL" id="FXYH01000022">
    <property type="protein sequence ID" value="SMX49691.1"/>
    <property type="molecule type" value="Genomic_DNA"/>
</dbReference>